<dbReference type="Gene3D" id="3.40.50.80">
    <property type="entry name" value="Nucleotide-binding domain of ferredoxin-NADP reductase (FNR) module"/>
    <property type="match status" value="1"/>
</dbReference>
<dbReference type="GO" id="GO:0016491">
    <property type="term" value="F:oxidoreductase activity"/>
    <property type="evidence" value="ECO:0007669"/>
    <property type="project" value="InterPro"/>
</dbReference>
<proteinExistence type="predicted"/>
<dbReference type="InterPro" id="IPR039374">
    <property type="entry name" value="SIP_fam"/>
</dbReference>
<dbReference type="RefSeq" id="WP_133574828.1">
    <property type="nucleotide sequence ID" value="NZ_SNYC01000003.1"/>
</dbReference>
<name>A0A4R6SZA4_9SPHI</name>
<dbReference type="PANTHER" id="PTHR30157">
    <property type="entry name" value="FERRIC REDUCTASE, NADPH-DEPENDENT"/>
    <property type="match status" value="1"/>
</dbReference>
<dbReference type="PROSITE" id="PS51384">
    <property type="entry name" value="FAD_FR"/>
    <property type="match status" value="1"/>
</dbReference>
<comment type="caution">
    <text evidence="2">The sequence shown here is derived from an EMBL/GenBank/DDBJ whole genome shotgun (WGS) entry which is preliminary data.</text>
</comment>
<gene>
    <name evidence="2" type="ORF">ATK78_0914</name>
</gene>
<dbReference type="InterPro" id="IPR017938">
    <property type="entry name" value="Riboflavin_synthase-like_b-brl"/>
</dbReference>
<organism evidence="2 3">
    <name type="scientific">Pedobacter metabolipauper</name>
    <dbReference type="NCBI Taxonomy" id="425513"/>
    <lineage>
        <taxon>Bacteria</taxon>
        <taxon>Pseudomonadati</taxon>
        <taxon>Bacteroidota</taxon>
        <taxon>Sphingobacteriia</taxon>
        <taxon>Sphingobacteriales</taxon>
        <taxon>Sphingobacteriaceae</taxon>
        <taxon>Pedobacter</taxon>
    </lineage>
</organism>
<dbReference type="SUPFAM" id="SSF63380">
    <property type="entry name" value="Riboflavin synthase domain-like"/>
    <property type="match status" value="1"/>
</dbReference>
<dbReference type="EMBL" id="SNYC01000003">
    <property type="protein sequence ID" value="TDQ11786.1"/>
    <property type="molecule type" value="Genomic_DNA"/>
</dbReference>
<keyword evidence="3" id="KW-1185">Reference proteome</keyword>
<evidence type="ECO:0000313" key="2">
    <source>
        <dbReference type="EMBL" id="TDQ11786.1"/>
    </source>
</evidence>
<feature type="domain" description="FAD-binding FR-type" evidence="1">
    <location>
        <begin position="18"/>
        <end position="116"/>
    </location>
</feature>
<dbReference type="InterPro" id="IPR013113">
    <property type="entry name" value="SIP_FAD-bd"/>
</dbReference>
<dbReference type="InterPro" id="IPR017927">
    <property type="entry name" value="FAD-bd_FR_type"/>
</dbReference>
<protein>
    <submittedName>
        <fullName evidence="2">NADPH-dependent ferric siderophore reductase</fullName>
    </submittedName>
</protein>
<dbReference type="OrthoDB" id="9814826at2"/>
<reference evidence="2 3" key="1">
    <citation type="submission" date="2019-03" db="EMBL/GenBank/DDBJ databases">
        <title>Genomic Encyclopedia of Archaeal and Bacterial Type Strains, Phase II (KMG-II): from individual species to whole genera.</title>
        <authorList>
            <person name="Goeker M."/>
        </authorList>
    </citation>
    <scope>NUCLEOTIDE SEQUENCE [LARGE SCALE GENOMIC DNA]</scope>
    <source>
        <strain evidence="2 3">DSM 19035</strain>
    </source>
</reference>
<dbReference type="Pfam" id="PF08021">
    <property type="entry name" value="FAD_binding_9"/>
    <property type="match status" value="1"/>
</dbReference>
<dbReference type="InterPro" id="IPR039261">
    <property type="entry name" value="FNR_nucleotide-bd"/>
</dbReference>
<evidence type="ECO:0000259" key="1">
    <source>
        <dbReference type="PROSITE" id="PS51384"/>
    </source>
</evidence>
<dbReference type="PANTHER" id="PTHR30157:SF0">
    <property type="entry name" value="NADPH-DEPENDENT FERRIC-CHELATE REDUCTASE"/>
    <property type="match status" value="1"/>
</dbReference>
<sequence length="242" mass="27068">MPKVPKWVGDAIENLLASKFLSVTVSSTQYLSPSVKKISFTGDFTQTDFYPSQAVSLRVSDTEHRNYTPCSFDPENGVLEIIFHLHGAGPGSRFADDLKPGVNLKMIPPRGHKMLDRDKKNHFFFGDETTLSLYYNFADQINRTHQQYMGILELDPENFILIDQLGLKVKAVLKSPENPAQNSIACLDDLQHNHPDAFESGVFYLTGNAASVQQFRKALKMRGVISKQIKTQAYWAAGKAGL</sequence>
<dbReference type="Proteomes" id="UP000295620">
    <property type="component" value="Unassembled WGS sequence"/>
</dbReference>
<dbReference type="CDD" id="cd06193">
    <property type="entry name" value="siderophore_interacting"/>
    <property type="match status" value="1"/>
</dbReference>
<dbReference type="AlphaFoldDB" id="A0A4R6SZA4"/>
<evidence type="ECO:0000313" key="3">
    <source>
        <dbReference type="Proteomes" id="UP000295620"/>
    </source>
</evidence>
<accession>A0A4R6SZA4</accession>
<dbReference type="Gene3D" id="2.40.30.10">
    <property type="entry name" value="Translation factors"/>
    <property type="match status" value="1"/>
</dbReference>